<proteinExistence type="predicted"/>
<feature type="region of interest" description="Disordered" evidence="1">
    <location>
        <begin position="101"/>
        <end position="125"/>
    </location>
</feature>
<feature type="compositionally biased region" description="Basic residues" evidence="1">
    <location>
        <begin position="1"/>
        <end position="11"/>
    </location>
</feature>
<dbReference type="Proteomes" id="UP000030760">
    <property type="component" value="Unassembled WGS sequence"/>
</dbReference>
<gene>
    <name evidence="2" type="ORF">SBD_0200</name>
</gene>
<organism evidence="2 3">
    <name type="scientific">Streptomyces bottropensis ATCC 25435</name>
    <dbReference type="NCBI Taxonomy" id="1054862"/>
    <lineage>
        <taxon>Bacteria</taxon>
        <taxon>Bacillati</taxon>
        <taxon>Actinomycetota</taxon>
        <taxon>Actinomycetes</taxon>
        <taxon>Kitasatosporales</taxon>
        <taxon>Streptomycetaceae</taxon>
        <taxon>Streptomyces</taxon>
    </lineage>
</organism>
<evidence type="ECO:0000256" key="1">
    <source>
        <dbReference type="SAM" id="MobiDB-lite"/>
    </source>
</evidence>
<accession>M3F7B2</accession>
<dbReference type="AlphaFoldDB" id="M3F7B2"/>
<evidence type="ECO:0000313" key="3">
    <source>
        <dbReference type="Proteomes" id="UP000030760"/>
    </source>
</evidence>
<protein>
    <submittedName>
        <fullName evidence="2">Uncharacterized protein</fullName>
    </submittedName>
</protein>
<reference evidence="3" key="1">
    <citation type="journal article" date="2013" name="Genome Announc.">
        <title>Draft Genome Sequence of Streptomyces bottropensis ATCC 25435, a Bottromycin-Producing Actinomycete.</title>
        <authorList>
            <person name="Zhang H."/>
            <person name="Zhou W."/>
            <person name="Zhuang Y."/>
            <person name="Liang X."/>
            <person name="Liu T."/>
        </authorList>
    </citation>
    <scope>NUCLEOTIDE SEQUENCE [LARGE SCALE GENOMIC DNA]</scope>
    <source>
        <strain evidence="3">ATCC 25435</strain>
    </source>
</reference>
<name>M3F7B2_9ACTN</name>
<feature type="region of interest" description="Disordered" evidence="1">
    <location>
        <begin position="68"/>
        <end position="87"/>
    </location>
</feature>
<sequence length="125" mass="13078">MGQVSPRRRGARSGSWLDSGAVGRGDVRDAQALAAELVDDGVGVGRAGLCWYRGADAHARRREGDLVEMGRGAGPHGLPKVPFTDEELGDPIQQLGWEAGVAATLPASPRRSPPEAPVMPNGSTR</sequence>
<dbReference type="EMBL" id="KB405056">
    <property type="protein sequence ID" value="EMF57528.1"/>
    <property type="molecule type" value="Genomic_DNA"/>
</dbReference>
<evidence type="ECO:0000313" key="2">
    <source>
        <dbReference type="EMBL" id="EMF57528.1"/>
    </source>
</evidence>
<feature type="region of interest" description="Disordered" evidence="1">
    <location>
        <begin position="1"/>
        <end position="24"/>
    </location>
</feature>